<dbReference type="Proteomes" id="UP000030481">
    <property type="component" value="Unassembled WGS sequence"/>
</dbReference>
<organism evidence="1 2">
    <name type="scientific">Prochlorococcus marinus str. MIT 9401</name>
    <dbReference type="NCBI Taxonomy" id="167551"/>
    <lineage>
        <taxon>Bacteria</taxon>
        <taxon>Bacillati</taxon>
        <taxon>Cyanobacteriota</taxon>
        <taxon>Cyanophyceae</taxon>
        <taxon>Synechococcales</taxon>
        <taxon>Prochlorococcaceae</taxon>
        <taxon>Prochlorococcus</taxon>
    </lineage>
</organism>
<protein>
    <submittedName>
        <fullName evidence="1">Uncharacterized protein</fullName>
    </submittedName>
</protein>
<dbReference type="EMBL" id="JNAR01000006">
    <property type="protein sequence ID" value="KGG10086.1"/>
    <property type="molecule type" value="Genomic_DNA"/>
</dbReference>
<name>A0A0A2B8B2_PROMR</name>
<comment type="caution">
    <text evidence="1">The sequence shown here is derived from an EMBL/GenBank/DDBJ whole genome shotgun (WGS) entry which is preliminary data.</text>
</comment>
<sequence length="54" mass="6632">MGETLTFLKMEVNDLLNYLKRISFKIPKKIIKVECYLPNNIIENIKKYYFQRLY</sequence>
<evidence type="ECO:0000313" key="1">
    <source>
        <dbReference type="EMBL" id="KGG10086.1"/>
    </source>
</evidence>
<reference evidence="2" key="1">
    <citation type="journal article" date="2014" name="Sci. Data">
        <title>Genomes of diverse isolates of the marine cyanobacterium Prochlorococcus.</title>
        <authorList>
            <person name="Biller S."/>
            <person name="Berube P."/>
            <person name="Thompson J."/>
            <person name="Kelly L."/>
            <person name="Roggensack S."/>
            <person name="Awad L."/>
            <person name="Roache-Johnson K."/>
            <person name="Ding H."/>
            <person name="Giovannoni S.J."/>
            <person name="Moore L.R."/>
            <person name="Chisholm S.W."/>
        </authorList>
    </citation>
    <scope>NUCLEOTIDE SEQUENCE [LARGE SCALE GENOMIC DNA]</scope>
</reference>
<dbReference type="AlphaFoldDB" id="A0A0A2B8B2"/>
<evidence type="ECO:0000313" key="2">
    <source>
        <dbReference type="Proteomes" id="UP000030481"/>
    </source>
</evidence>
<proteinExistence type="predicted"/>
<gene>
    <name evidence="1" type="ORF">EV01_0493</name>
</gene>
<accession>A0A0A2B8B2</accession>